<dbReference type="Gene3D" id="2.30.130.40">
    <property type="entry name" value="LON domain-like"/>
    <property type="match status" value="1"/>
</dbReference>
<feature type="domain" description="Lon N-terminal" evidence="1">
    <location>
        <begin position="30"/>
        <end position="226"/>
    </location>
</feature>
<evidence type="ECO:0000313" key="2">
    <source>
        <dbReference type="EMBL" id="XBH02658.1"/>
    </source>
</evidence>
<dbReference type="PANTHER" id="PTHR46732">
    <property type="entry name" value="ATP-DEPENDENT PROTEASE LA (LON) DOMAIN PROTEIN"/>
    <property type="match status" value="1"/>
</dbReference>
<dbReference type="SUPFAM" id="SSF88697">
    <property type="entry name" value="PUA domain-like"/>
    <property type="match status" value="1"/>
</dbReference>
<dbReference type="PANTHER" id="PTHR46732:SF8">
    <property type="entry name" value="ATP-DEPENDENT PROTEASE LA (LON) DOMAIN PROTEIN"/>
    <property type="match status" value="1"/>
</dbReference>
<evidence type="ECO:0000259" key="1">
    <source>
        <dbReference type="PROSITE" id="PS51787"/>
    </source>
</evidence>
<dbReference type="InterPro" id="IPR003111">
    <property type="entry name" value="Lon_prtase_N"/>
</dbReference>
<sequence length="245" mass="27617">MALERLHHALFCGTCTMADDGDLRSFRNPCRLFPLPGLVFFPHAILPLHIFEPRYRQMTEDALAEGDRLITMVLPRADVPETLEGAPALEEIACLGRVFQHQRLPDGRFNLLLLGLKRVRLTREIPTEKLYRLAEAETLEDVELGPPEGDHRRNDLHNLFREVVTRTGVNDPKLVALLETSLPLGPLTDLIAYTLGLTVEIKQRLLAETRVLHRADALLEILGRILAQHPRATQAPIFPPPFSSN</sequence>
<dbReference type="PROSITE" id="PS51787">
    <property type="entry name" value="LON_N"/>
    <property type="match status" value="1"/>
</dbReference>
<dbReference type="Pfam" id="PF02190">
    <property type="entry name" value="LON_substr_bdg"/>
    <property type="match status" value="1"/>
</dbReference>
<protein>
    <submittedName>
        <fullName evidence="2">LON peptidase substrate-binding domain-containing protein</fullName>
    </submittedName>
</protein>
<dbReference type="Gene3D" id="1.20.58.1480">
    <property type="match status" value="1"/>
</dbReference>
<reference evidence="2" key="1">
    <citation type="submission" date="2024-05" db="EMBL/GenBank/DDBJ databases">
        <title>Planctomycetes of the genus Singulisphaera possess chitinolytic capabilities.</title>
        <authorList>
            <person name="Ivanova A."/>
        </authorList>
    </citation>
    <scope>NUCLEOTIDE SEQUENCE</scope>
    <source>
        <strain evidence="2">Ch08T</strain>
    </source>
</reference>
<proteinExistence type="predicted"/>
<organism evidence="2">
    <name type="scientific">Singulisphaera sp. Ch08</name>
    <dbReference type="NCBI Taxonomy" id="3120278"/>
    <lineage>
        <taxon>Bacteria</taxon>
        <taxon>Pseudomonadati</taxon>
        <taxon>Planctomycetota</taxon>
        <taxon>Planctomycetia</taxon>
        <taxon>Isosphaerales</taxon>
        <taxon>Isosphaeraceae</taxon>
        <taxon>Singulisphaera</taxon>
    </lineage>
</organism>
<dbReference type="RefSeq" id="WP_406695399.1">
    <property type="nucleotide sequence ID" value="NZ_CP155447.1"/>
</dbReference>
<gene>
    <name evidence="2" type="ORF">V5E97_30690</name>
</gene>
<accession>A0AAU7CC14</accession>
<dbReference type="AlphaFoldDB" id="A0AAU7CC14"/>
<dbReference type="InterPro" id="IPR046336">
    <property type="entry name" value="Lon_prtase_N_sf"/>
</dbReference>
<dbReference type="EMBL" id="CP155447">
    <property type="protein sequence ID" value="XBH02658.1"/>
    <property type="molecule type" value="Genomic_DNA"/>
</dbReference>
<dbReference type="SMART" id="SM00464">
    <property type="entry name" value="LON"/>
    <property type="match status" value="1"/>
</dbReference>
<dbReference type="InterPro" id="IPR015947">
    <property type="entry name" value="PUA-like_sf"/>
</dbReference>
<name>A0AAU7CC14_9BACT</name>